<evidence type="ECO:0000313" key="2">
    <source>
        <dbReference type="EMBL" id="KAK0651093.1"/>
    </source>
</evidence>
<reference evidence="2" key="1">
    <citation type="submission" date="2023-06" db="EMBL/GenBank/DDBJ databases">
        <title>Genome-scale phylogeny and comparative genomics of the fungal order Sordariales.</title>
        <authorList>
            <consortium name="Lawrence Berkeley National Laboratory"/>
            <person name="Hensen N."/>
            <person name="Bonometti L."/>
            <person name="Westerberg I."/>
            <person name="Brannstrom I.O."/>
            <person name="Guillou S."/>
            <person name="Cros-Aarteil S."/>
            <person name="Calhoun S."/>
            <person name="Haridas S."/>
            <person name="Kuo A."/>
            <person name="Mondo S."/>
            <person name="Pangilinan J."/>
            <person name="Riley R."/>
            <person name="Labutti K."/>
            <person name="Andreopoulos B."/>
            <person name="Lipzen A."/>
            <person name="Chen C."/>
            <person name="Yanf M."/>
            <person name="Daum C."/>
            <person name="Ng V."/>
            <person name="Clum A."/>
            <person name="Steindorff A."/>
            <person name="Ohm R."/>
            <person name="Martin F."/>
            <person name="Silar P."/>
            <person name="Natvig D."/>
            <person name="Lalanne C."/>
            <person name="Gautier V."/>
            <person name="Ament-Velasquez S.L."/>
            <person name="Kruys A."/>
            <person name="Hutchinson M.I."/>
            <person name="Powell A.J."/>
            <person name="Barry K."/>
            <person name="Miller A.N."/>
            <person name="Grigoriev I.V."/>
            <person name="Debuchy R."/>
            <person name="Gladieux P."/>
            <person name="Thoren M.H."/>
            <person name="Johannesson H."/>
        </authorList>
    </citation>
    <scope>NUCLEOTIDE SEQUENCE</scope>
    <source>
        <strain evidence="2">SMH2532-1</strain>
    </source>
</reference>
<accession>A0AA39YEL0</accession>
<name>A0AA39YEL0_9PEZI</name>
<proteinExistence type="predicted"/>
<keyword evidence="3" id="KW-1185">Reference proteome</keyword>
<evidence type="ECO:0000259" key="1">
    <source>
        <dbReference type="SMART" id="SM00355"/>
    </source>
</evidence>
<dbReference type="SMART" id="SM00355">
    <property type="entry name" value="ZnF_C2H2"/>
    <property type="match status" value="2"/>
</dbReference>
<dbReference type="EMBL" id="JAULSV010000002">
    <property type="protein sequence ID" value="KAK0651093.1"/>
    <property type="molecule type" value="Genomic_DNA"/>
</dbReference>
<feature type="domain" description="C2H2-type" evidence="1">
    <location>
        <begin position="24"/>
        <end position="55"/>
    </location>
</feature>
<organism evidence="2 3">
    <name type="scientific">Cercophora newfieldiana</name>
    <dbReference type="NCBI Taxonomy" id="92897"/>
    <lineage>
        <taxon>Eukaryota</taxon>
        <taxon>Fungi</taxon>
        <taxon>Dikarya</taxon>
        <taxon>Ascomycota</taxon>
        <taxon>Pezizomycotina</taxon>
        <taxon>Sordariomycetes</taxon>
        <taxon>Sordariomycetidae</taxon>
        <taxon>Sordariales</taxon>
        <taxon>Lasiosphaeriaceae</taxon>
        <taxon>Cercophora</taxon>
    </lineage>
</organism>
<comment type="caution">
    <text evidence="2">The sequence shown here is derived from an EMBL/GenBank/DDBJ whole genome shotgun (WGS) entry which is preliminary data.</text>
</comment>
<feature type="domain" description="C2H2-type" evidence="1">
    <location>
        <begin position="63"/>
        <end position="88"/>
    </location>
</feature>
<dbReference type="Proteomes" id="UP001174936">
    <property type="component" value="Unassembled WGS sequence"/>
</dbReference>
<sequence length="105" mass="12082">MAGILTSFAHLHNRKHEKQHIRPHKCRFEGCRYAEGGDPGGFGQPRELENHEKTHLPGSEPSFRCYVVGCNRGATRIDNMVRHLRSQHGIQNLSQPEVERMCRPR</sequence>
<dbReference type="Gene3D" id="3.30.160.60">
    <property type="entry name" value="Classic Zinc Finger"/>
    <property type="match status" value="1"/>
</dbReference>
<gene>
    <name evidence="2" type="ORF">B0T16DRAFT_489175</name>
</gene>
<dbReference type="AlphaFoldDB" id="A0AA39YEL0"/>
<evidence type="ECO:0000313" key="3">
    <source>
        <dbReference type="Proteomes" id="UP001174936"/>
    </source>
</evidence>
<dbReference type="InterPro" id="IPR013087">
    <property type="entry name" value="Znf_C2H2_type"/>
</dbReference>
<protein>
    <recommendedName>
        <fullName evidence="1">C2H2-type domain-containing protein</fullName>
    </recommendedName>
</protein>